<dbReference type="AlphaFoldDB" id="A0A840IBS4"/>
<sequence length="250" mass="29210">MFVTRDRLQRALLLAHSLTAGAVRRGWNVQPYTKEGHGSHPGIAIVVGEHRYPIEVHEETETLPFTQQEIDAWRNEYTWDRERRAHEMPPVQHKRKKATGRLRLVLPTGYGGGRAMWTDSPRSLNDALDQIFQVLEQRVIADDLAAEHARRQREEWERQERIRVERARMARIEEARLARATAEIAAWRQSQELVKYAAALRRRIPDLESAERTRIEAWCDWLEDRALRSDPTQQTSLVVGLQDERDGRGW</sequence>
<proteinExistence type="predicted"/>
<evidence type="ECO:0000313" key="2">
    <source>
        <dbReference type="Proteomes" id="UP000585272"/>
    </source>
</evidence>
<accession>A0A840IBS4</accession>
<evidence type="ECO:0000313" key="1">
    <source>
        <dbReference type="EMBL" id="MBB4661785.1"/>
    </source>
</evidence>
<protein>
    <submittedName>
        <fullName evidence="1">Uncharacterized protein</fullName>
    </submittedName>
</protein>
<dbReference type="RefSeq" id="WP_183340238.1">
    <property type="nucleotide sequence ID" value="NZ_JACHNU010000001.1"/>
</dbReference>
<reference evidence="1 2" key="1">
    <citation type="submission" date="2020-08" db="EMBL/GenBank/DDBJ databases">
        <title>Genomic Encyclopedia of Archaeal and Bacterial Type Strains, Phase II (KMG-II): from individual species to whole genera.</title>
        <authorList>
            <person name="Goeker M."/>
        </authorList>
    </citation>
    <scope>NUCLEOTIDE SEQUENCE [LARGE SCALE GENOMIC DNA]</scope>
    <source>
        <strain evidence="1 2">DSM 23288</strain>
    </source>
</reference>
<keyword evidence="2" id="KW-1185">Reference proteome</keyword>
<dbReference type="EMBL" id="JACHNU010000001">
    <property type="protein sequence ID" value="MBB4661785.1"/>
    <property type="molecule type" value="Genomic_DNA"/>
</dbReference>
<gene>
    <name evidence="1" type="ORF">BDZ31_001358</name>
</gene>
<name>A0A840IBS4_9ACTN</name>
<comment type="caution">
    <text evidence="1">The sequence shown here is derived from an EMBL/GenBank/DDBJ whole genome shotgun (WGS) entry which is preliminary data.</text>
</comment>
<dbReference type="Proteomes" id="UP000585272">
    <property type="component" value="Unassembled WGS sequence"/>
</dbReference>
<organism evidence="1 2">
    <name type="scientific">Conexibacter arvalis</name>
    <dbReference type="NCBI Taxonomy" id="912552"/>
    <lineage>
        <taxon>Bacteria</taxon>
        <taxon>Bacillati</taxon>
        <taxon>Actinomycetota</taxon>
        <taxon>Thermoleophilia</taxon>
        <taxon>Solirubrobacterales</taxon>
        <taxon>Conexibacteraceae</taxon>
        <taxon>Conexibacter</taxon>
    </lineage>
</organism>